<dbReference type="RefSeq" id="WP_014810629.1">
    <property type="nucleotide sequence ID" value="NC_018025.1"/>
</dbReference>
<protein>
    <recommendedName>
        <fullName evidence="4">Glycosyltransferase RgtA/B/C/D-like domain-containing protein</fullName>
    </recommendedName>
</protein>
<dbReference type="KEGG" id="dti:Desti_2820"/>
<dbReference type="STRING" id="706587.Desti_2820"/>
<evidence type="ECO:0000313" key="2">
    <source>
        <dbReference type="EMBL" id="AFM25490.1"/>
    </source>
</evidence>
<proteinExistence type="predicted"/>
<dbReference type="Proteomes" id="UP000006055">
    <property type="component" value="Chromosome"/>
</dbReference>
<accession>I4C7E9</accession>
<keyword evidence="1" id="KW-0812">Transmembrane</keyword>
<feature type="transmembrane region" description="Helical" evidence="1">
    <location>
        <begin position="117"/>
        <end position="138"/>
    </location>
</feature>
<feature type="transmembrane region" description="Helical" evidence="1">
    <location>
        <begin position="349"/>
        <end position="368"/>
    </location>
</feature>
<dbReference type="HOGENOM" id="CLU_578426_0_0_7"/>
<keyword evidence="3" id="KW-1185">Reference proteome</keyword>
<name>I4C7E9_DESTA</name>
<dbReference type="OrthoDB" id="3862418at2"/>
<sequence length="424" mass="47674">MSEWNISDLLVLILLMILVPVATGHYLRKGTFTDSFRHNVMILGLLWLAYSWLSETYVYYLLGISRADGGVHWTRALTMSANLARGEWPFGDSFPLSNDAYVAYLAYLNYFGGVTELSAVSINAFLGFMGGLTLARTFMRGFVPVKNVELWGYLVIFFPSAVFWTTSNMKEGLMYWSVCQILSIMPAMNQGKASTIGFSAIAGVAIGGILRPHVCAVWLLACAAVELIQRGKRGLVVILLIVSIPLTLKGLERVTGTKVDSPDMMVKSLSQRATGVADPTQGSYIDYGPEGATFFISGFTAVFFRPFPWDIKSTRVFVSSVETWSLTCLIIVGWLRARREQRRWLLSMPIVRVSILAILMFSVIFTYLPNEGLLVRQRVQVVPGLLVLALLPFITGTFLRYREWQRRARIARQEYSLRGDYSWR</sequence>
<feature type="transmembrane region" description="Helical" evidence="1">
    <location>
        <begin position="316"/>
        <end position="337"/>
    </location>
</feature>
<dbReference type="eggNOG" id="ENOG502Z8GG">
    <property type="taxonomic scope" value="Bacteria"/>
</dbReference>
<feature type="transmembrane region" description="Helical" evidence="1">
    <location>
        <begin position="380"/>
        <end position="399"/>
    </location>
</feature>
<feature type="transmembrane region" description="Helical" evidence="1">
    <location>
        <begin position="150"/>
        <end position="167"/>
    </location>
</feature>
<keyword evidence="1" id="KW-1133">Transmembrane helix</keyword>
<gene>
    <name evidence="2" type="ordered locus">Desti_2820</name>
</gene>
<dbReference type="EMBL" id="CP003360">
    <property type="protein sequence ID" value="AFM25490.1"/>
    <property type="molecule type" value="Genomic_DNA"/>
</dbReference>
<organism evidence="2 3">
    <name type="scientific">Desulfomonile tiedjei (strain ATCC 49306 / DSM 6799 / DCB-1)</name>
    <dbReference type="NCBI Taxonomy" id="706587"/>
    <lineage>
        <taxon>Bacteria</taxon>
        <taxon>Pseudomonadati</taxon>
        <taxon>Thermodesulfobacteriota</taxon>
        <taxon>Desulfomonilia</taxon>
        <taxon>Desulfomonilales</taxon>
        <taxon>Desulfomonilaceae</taxon>
        <taxon>Desulfomonile</taxon>
    </lineage>
</organism>
<evidence type="ECO:0000313" key="3">
    <source>
        <dbReference type="Proteomes" id="UP000006055"/>
    </source>
</evidence>
<evidence type="ECO:0008006" key="4">
    <source>
        <dbReference type="Google" id="ProtNLM"/>
    </source>
</evidence>
<evidence type="ECO:0000256" key="1">
    <source>
        <dbReference type="SAM" id="Phobius"/>
    </source>
</evidence>
<keyword evidence="1" id="KW-0472">Membrane</keyword>
<feature type="transmembrane region" description="Helical" evidence="1">
    <location>
        <begin position="196"/>
        <end position="222"/>
    </location>
</feature>
<dbReference type="AlphaFoldDB" id="I4C7E9"/>
<reference evidence="3" key="1">
    <citation type="submission" date="2012-06" db="EMBL/GenBank/DDBJ databases">
        <title>Complete sequence of chromosome of Desulfomonile tiedjei DSM 6799.</title>
        <authorList>
            <person name="Lucas S."/>
            <person name="Copeland A."/>
            <person name="Lapidus A."/>
            <person name="Glavina del Rio T."/>
            <person name="Dalin E."/>
            <person name="Tice H."/>
            <person name="Bruce D."/>
            <person name="Goodwin L."/>
            <person name="Pitluck S."/>
            <person name="Peters L."/>
            <person name="Ovchinnikova G."/>
            <person name="Zeytun A."/>
            <person name="Lu M."/>
            <person name="Kyrpides N."/>
            <person name="Mavromatis K."/>
            <person name="Ivanova N."/>
            <person name="Brettin T."/>
            <person name="Detter J.C."/>
            <person name="Han C."/>
            <person name="Larimer F."/>
            <person name="Land M."/>
            <person name="Hauser L."/>
            <person name="Markowitz V."/>
            <person name="Cheng J.-F."/>
            <person name="Hugenholtz P."/>
            <person name="Woyke T."/>
            <person name="Wu D."/>
            <person name="Spring S."/>
            <person name="Schroeder M."/>
            <person name="Brambilla E."/>
            <person name="Klenk H.-P."/>
            <person name="Eisen J.A."/>
        </authorList>
    </citation>
    <scope>NUCLEOTIDE SEQUENCE [LARGE SCALE GENOMIC DNA]</scope>
    <source>
        <strain evidence="3">ATCC 49306 / DSM 6799 / DCB-1</strain>
    </source>
</reference>
<feature type="transmembrane region" description="Helical" evidence="1">
    <location>
        <begin position="6"/>
        <end position="27"/>
    </location>
</feature>
<feature type="transmembrane region" description="Helical" evidence="1">
    <location>
        <begin position="39"/>
        <end position="62"/>
    </location>
</feature>
<feature type="transmembrane region" description="Helical" evidence="1">
    <location>
        <begin position="234"/>
        <end position="251"/>
    </location>
</feature>